<keyword evidence="1" id="KW-0472">Membrane</keyword>
<sequence>MTHFEFKYKYAIVFIILILITTSPTYCTFQKGKDSGPIPNPGDPGPKAPLPPPGPCMNCVIKCCTDYTNCINSLINPPDLCDNILKNCNNVCNMGDCKGITYSFNCNTIQTEFPPGPPTSSELPSGKTSINTCSSPNDSACFPPGVVPVTTTFIKEGVETPTPVPNNVKLTTIKTTITSYFAGYSTTNSLGSPTFIPPSTLYVVKNVVVTAVTNSASTLPTFIPDSAANSLDLNSHGLWGVIISLAIIITTLVFMVLI</sequence>
<dbReference type="STRING" id="658196.A0A397TI89"/>
<evidence type="ECO:0000313" key="3">
    <source>
        <dbReference type="EMBL" id="RIA97950.1"/>
    </source>
</evidence>
<dbReference type="AlphaFoldDB" id="A0A397TI89"/>
<keyword evidence="4" id="KW-1185">Reference proteome</keyword>
<keyword evidence="1" id="KW-0812">Transmembrane</keyword>
<feature type="transmembrane region" description="Helical" evidence="1">
    <location>
        <begin position="237"/>
        <end position="257"/>
    </location>
</feature>
<feature type="chain" id="PRO_5017210368" evidence="2">
    <location>
        <begin position="28"/>
        <end position="258"/>
    </location>
</feature>
<evidence type="ECO:0000256" key="2">
    <source>
        <dbReference type="SAM" id="SignalP"/>
    </source>
</evidence>
<dbReference type="Proteomes" id="UP000265703">
    <property type="component" value="Unassembled WGS sequence"/>
</dbReference>
<organism evidence="3 4">
    <name type="scientific">Glomus cerebriforme</name>
    <dbReference type="NCBI Taxonomy" id="658196"/>
    <lineage>
        <taxon>Eukaryota</taxon>
        <taxon>Fungi</taxon>
        <taxon>Fungi incertae sedis</taxon>
        <taxon>Mucoromycota</taxon>
        <taxon>Glomeromycotina</taxon>
        <taxon>Glomeromycetes</taxon>
        <taxon>Glomerales</taxon>
        <taxon>Glomeraceae</taxon>
        <taxon>Glomus</taxon>
    </lineage>
</organism>
<gene>
    <name evidence="3" type="ORF">C1645_801530</name>
</gene>
<reference evidence="3 4" key="1">
    <citation type="submission" date="2018-06" db="EMBL/GenBank/DDBJ databases">
        <title>Comparative genomics reveals the genomic features of Rhizophagus irregularis, R. cerebriforme, R. diaphanum and Gigaspora rosea, and their symbiotic lifestyle signature.</title>
        <authorList>
            <person name="Morin E."/>
            <person name="San Clemente H."/>
            <person name="Chen E.C.H."/>
            <person name="De La Providencia I."/>
            <person name="Hainaut M."/>
            <person name="Kuo A."/>
            <person name="Kohler A."/>
            <person name="Murat C."/>
            <person name="Tang N."/>
            <person name="Roy S."/>
            <person name="Loubradou J."/>
            <person name="Henrissat B."/>
            <person name="Grigoriev I.V."/>
            <person name="Corradi N."/>
            <person name="Roux C."/>
            <person name="Martin F.M."/>
        </authorList>
    </citation>
    <scope>NUCLEOTIDE SEQUENCE [LARGE SCALE GENOMIC DNA]</scope>
    <source>
        <strain evidence="3 4">DAOM 227022</strain>
    </source>
</reference>
<proteinExistence type="predicted"/>
<comment type="caution">
    <text evidence="3">The sequence shown here is derived from an EMBL/GenBank/DDBJ whole genome shotgun (WGS) entry which is preliminary data.</text>
</comment>
<keyword evidence="2" id="KW-0732">Signal</keyword>
<keyword evidence="1" id="KW-1133">Transmembrane helix</keyword>
<protein>
    <submittedName>
        <fullName evidence="3">Uncharacterized protein</fullName>
    </submittedName>
</protein>
<dbReference type="OrthoDB" id="2441928at2759"/>
<evidence type="ECO:0000313" key="4">
    <source>
        <dbReference type="Proteomes" id="UP000265703"/>
    </source>
</evidence>
<evidence type="ECO:0000256" key="1">
    <source>
        <dbReference type="SAM" id="Phobius"/>
    </source>
</evidence>
<dbReference type="EMBL" id="QKYT01000023">
    <property type="protein sequence ID" value="RIA97950.1"/>
    <property type="molecule type" value="Genomic_DNA"/>
</dbReference>
<name>A0A397TI89_9GLOM</name>
<feature type="signal peptide" evidence="2">
    <location>
        <begin position="1"/>
        <end position="27"/>
    </location>
</feature>
<accession>A0A397TI89</accession>